<name>A0A2A6EAW2_TANFO</name>
<evidence type="ECO:0000256" key="1">
    <source>
        <dbReference type="SAM" id="MobiDB-lite"/>
    </source>
</evidence>
<keyword evidence="2" id="KW-0472">Membrane</keyword>
<feature type="compositionally biased region" description="Basic residues" evidence="1">
    <location>
        <begin position="114"/>
        <end position="123"/>
    </location>
</feature>
<keyword evidence="2" id="KW-1133">Transmembrane helix</keyword>
<evidence type="ECO:0000313" key="3">
    <source>
        <dbReference type="EMBL" id="PDP44705.1"/>
    </source>
</evidence>
<evidence type="ECO:0000256" key="2">
    <source>
        <dbReference type="SAM" id="Phobius"/>
    </source>
</evidence>
<comment type="caution">
    <text evidence="3">The sequence shown here is derived from an EMBL/GenBank/DDBJ whole genome shotgun (WGS) entry which is preliminary data.</text>
</comment>
<accession>A0A2A6EAW2</accession>
<feature type="region of interest" description="Disordered" evidence="1">
    <location>
        <begin position="114"/>
        <end position="164"/>
    </location>
</feature>
<protein>
    <submittedName>
        <fullName evidence="3">Uncharacterized protein</fullName>
    </submittedName>
</protein>
<dbReference type="AlphaFoldDB" id="A0A2A6EAW2"/>
<feature type="transmembrane region" description="Helical" evidence="2">
    <location>
        <begin position="6"/>
        <end position="24"/>
    </location>
</feature>
<proteinExistence type="predicted"/>
<reference evidence="3 4" key="1">
    <citation type="submission" date="2017-09" db="EMBL/GenBank/DDBJ databases">
        <title>Phase variable restriction modification systems are present in the genome sequences of periodontal pathogens Prevotella intermedia, Tannerella forsythia and Porphyromonas gingivalis.</title>
        <authorList>
            <person name="Haigh R.D."/>
            <person name="Crawford L."/>
            <person name="Ralph J."/>
            <person name="Wanford J."/>
            <person name="Vartoukian S.R."/>
            <person name="Hijazib K."/>
            <person name="Wade W."/>
            <person name="Oggioni M.R."/>
        </authorList>
    </citation>
    <scope>NUCLEOTIDE SEQUENCE [LARGE SCALE GENOMIC DNA]</scope>
    <source>
        <strain evidence="3 4">WW11663</strain>
    </source>
</reference>
<sequence length="164" mass="18891">MESVLSILQWAFPSGLSIVNLFLMRSLLKRNKSKITKDTIEVWRDIAQLNGDNLLDKNQEILKQNEEILHLRLSLSQFEEILKVITRCKYYNLCPVRSELQKYKDYKRTRKNRQPFYHRKTASRTRDDPGQPNEPDGSGSDVEAATEGGDVFGAFGDEFHDAGV</sequence>
<organism evidence="3 4">
    <name type="scientific">Tannerella forsythia</name>
    <name type="common">Bacteroides forsythus</name>
    <dbReference type="NCBI Taxonomy" id="28112"/>
    <lineage>
        <taxon>Bacteria</taxon>
        <taxon>Pseudomonadati</taxon>
        <taxon>Bacteroidota</taxon>
        <taxon>Bacteroidia</taxon>
        <taxon>Bacteroidales</taxon>
        <taxon>Tannerellaceae</taxon>
        <taxon>Tannerella</taxon>
    </lineage>
</organism>
<dbReference type="EMBL" id="NSLJ01000004">
    <property type="protein sequence ID" value="PDP44705.1"/>
    <property type="molecule type" value="Genomic_DNA"/>
</dbReference>
<dbReference type="Proteomes" id="UP000219259">
    <property type="component" value="Unassembled WGS sequence"/>
</dbReference>
<keyword evidence="2" id="KW-0812">Transmembrane</keyword>
<evidence type="ECO:0000313" key="4">
    <source>
        <dbReference type="Proteomes" id="UP000219259"/>
    </source>
</evidence>
<gene>
    <name evidence="3" type="ORF">CLI86_02180</name>
</gene>